<sequence length="313" mass="34072">MKGYYAGLDIGGTNGRLKICGSAGEVLGEFTAPGCSLNTDGAEKSRLRYRDLVLPALKELNLDPGCCLGICVAASGIDSPSDEHNCRSSFEEMGFPHERLLVLNDCEVFLHMTEDPALVVISGTGSICFGRDKKGSIYRTGGWNHIISDEGSGFDMGLKTLKAVGDDLSGRIKCPVLTPLIIKETGLDTLEKIDDFINAYLMEKSEIARLSLYAYQAAVLGDHEAVRIHRECGDALWGLIRDTKSKMAEDSPADKLNLWLWGSVLVKNDIIRSMVEEKVLVGMPGTEIGIPEMSALDTALKAARTQETERRTL</sequence>
<evidence type="ECO:0000259" key="1">
    <source>
        <dbReference type="Pfam" id="PF01869"/>
    </source>
</evidence>
<dbReference type="Proteomes" id="UP000231092">
    <property type="component" value="Unassembled WGS sequence"/>
</dbReference>
<keyword evidence="2" id="KW-0808">Transferase</keyword>
<dbReference type="PANTHER" id="PTHR43190">
    <property type="entry name" value="N-ACETYL-D-GLUCOSAMINE KINASE"/>
    <property type="match status" value="1"/>
</dbReference>
<dbReference type="InterPro" id="IPR043129">
    <property type="entry name" value="ATPase_NBD"/>
</dbReference>
<evidence type="ECO:0000313" key="2">
    <source>
        <dbReference type="EMBL" id="PJJ28538.1"/>
    </source>
</evidence>
<proteinExistence type="predicted"/>
<dbReference type="SUPFAM" id="SSF53067">
    <property type="entry name" value="Actin-like ATPase domain"/>
    <property type="match status" value="2"/>
</dbReference>
<comment type="caution">
    <text evidence="2">The sequence shown here is derived from an EMBL/GenBank/DDBJ whole genome shotgun (WGS) entry which is preliminary data.</text>
</comment>
<dbReference type="PANTHER" id="PTHR43190:SF3">
    <property type="entry name" value="N-ACETYL-D-GLUCOSAMINE KINASE"/>
    <property type="match status" value="1"/>
</dbReference>
<accession>A0A2M8Z505</accession>
<evidence type="ECO:0000313" key="3">
    <source>
        <dbReference type="Proteomes" id="UP000231092"/>
    </source>
</evidence>
<organism evidence="2 3">
    <name type="scientific">[Clostridium] celerecrescens 18A</name>
    <dbReference type="NCBI Taxonomy" id="1286362"/>
    <lineage>
        <taxon>Bacteria</taxon>
        <taxon>Bacillati</taxon>
        <taxon>Bacillota</taxon>
        <taxon>Clostridia</taxon>
        <taxon>Lachnospirales</taxon>
        <taxon>Lachnospiraceae</taxon>
        <taxon>Lacrimispora</taxon>
    </lineage>
</organism>
<keyword evidence="2" id="KW-0418">Kinase</keyword>
<dbReference type="EMBL" id="PGET01000001">
    <property type="protein sequence ID" value="PJJ28538.1"/>
    <property type="molecule type" value="Genomic_DNA"/>
</dbReference>
<gene>
    <name evidence="2" type="ORF">H171_2046</name>
</gene>
<dbReference type="Gene3D" id="3.30.420.40">
    <property type="match status" value="2"/>
</dbReference>
<feature type="domain" description="ATPase BadF/BadG/BcrA/BcrD type" evidence="1">
    <location>
        <begin position="7"/>
        <end position="280"/>
    </location>
</feature>
<dbReference type="OrthoDB" id="9772633at2"/>
<dbReference type="RefSeq" id="WP_100305024.1">
    <property type="nucleotide sequence ID" value="NZ_PGET01000001.1"/>
</dbReference>
<dbReference type="InterPro" id="IPR002731">
    <property type="entry name" value="ATPase_BadF"/>
</dbReference>
<dbReference type="AlphaFoldDB" id="A0A2M8Z505"/>
<name>A0A2M8Z505_9FIRM</name>
<protein>
    <submittedName>
        <fullName evidence="2">N-acetylglucosamine kinase-like BadF-type ATPase</fullName>
    </submittedName>
</protein>
<dbReference type="InterPro" id="IPR052519">
    <property type="entry name" value="Euk-type_GlcNAc_Kinase"/>
</dbReference>
<dbReference type="Pfam" id="PF01869">
    <property type="entry name" value="BcrAD_BadFG"/>
    <property type="match status" value="1"/>
</dbReference>
<reference evidence="2 3" key="1">
    <citation type="submission" date="2017-11" db="EMBL/GenBank/DDBJ databases">
        <title>Understudied soil microbes with underappreciated capabilities: Untangling the Clostridium saccharolyticum group.</title>
        <authorList>
            <person name="Leschine S."/>
        </authorList>
    </citation>
    <scope>NUCLEOTIDE SEQUENCE [LARGE SCALE GENOMIC DNA]</scope>
    <source>
        <strain evidence="2 3">18A</strain>
    </source>
</reference>
<dbReference type="GO" id="GO:0016301">
    <property type="term" value="F:kinase activity"/>
    <property type="evidence" value="ECO:0007669"/>
    <property type="project" value="UniProtKB-KW"/>
</dbReference>